<dbReference type="InterPro" id="IPR050216">
    <property type="entry name" value="LRR_domain-containing"/>
</dbReference>
<dbReference type="InterPro" id="IPR055414">
    <property type="entry name" value="LRR_R13L4/SHOC2-like"/>
</dbReference>
<dbReference type="InterPro" id="IPR032675">
    <property type="entry name" value="LRR_dom_sf"/>
</dbReference>
<dbReference type="SMART" id="SM00364">
    <property type="entry name" value="LRR_BAC"/>
    <property type="match status" value="9"/>
</dbReference>
<feature type="compositionally biased region" description="Acidic residues" evidence="3">
    <location>
        <begin position="1339"/>
        <end position="1353"/>
    </location>
</feature>
<dbReference type="STRING" id="157072.A0A024UH77"/>
<dbReference type="EMBL" id="KI913957">
    <property type="protein sequence ID" value="ETW04943.1"/>
    <property type="molecule type" value="Genomic_DNA"/>
</dbReference>
<feature type="compositionally biased region" description="Polar residues" evidence="3">
    <location>
        <begin position="393"/>
        <end position="406"/>
    </location>
</feature>
<keyword evidence="2" id="KW-0677">Repeat</keyword>
<evidence type="ECO:0000259" key="4">
    <source>
        <dbReference type="Pfam" id="PF23598"/>
    </source>
</evidence>
<evidence type="ECO:0000256" key="2">
    <source>
        <dbReference type="ARBA" id="ARBA00022737"/>
    </source>
</evidence>
<feature type="region of interest" description="Disordered" evidence="3">
    <location>
        <begin position="1"/>
        <end position="44"/>
    </location>
</feature>
<feature type="region of interest" description="Disordered" evidence="3">
    <location>
        <begin position="317"/>
        <end position="339"/>
    </location>
</feature>
<feature type="region of interest" description="Disordered" evidence="3">
    <location>
        <begin position="393"/>
        <end position="413"/>
    </location>
</feature>
<feature type="compositionally biased region" description="Basic and acidic residues" evidence="3">
    <location>
        <begin position="1"/>
        <end position="10"/>
    </location>
</feature>
<evidence type="ECO:0000256" key="3">
    <source>
        <dbReference type="SAM" id="MobiDB-lite"/>
    </source>
</evidence>
<protein>
    <recommendedName>
        <fullName evidence="4">Disease resistance R13L4/SHOC-2-like LRR domain-containing protein</fullName>
    </recommendedName>
</protein>
<feature type="domain" description="Disease resistance R13L4/SHOC-2-like LRR" evidence="4">
    <location>
        <begin position="445"/>
        <end position="524"/>
    </location>
</feature>
<sequence length="1398" mass="157816">MAKERSDDSTTHANVFPREGLQGDGLLHNPPNESSSKRPKPAPVVNIHKEYDANGSYHKTRQTIKEIITQHKAKALSNQERYMREQQAEKFRTTFLETRMATTGVPTLNTVSVVMERRRAQGEARMKGLANDTPTQAESIQIAIHQSYGSGKLDIKALGIDVLPEALSSTFMLQMARFITHVNISRNEFRTLSRQFCDGFPGCQVLNASENSIMSMAPEISRWSELTSLTLDCNRLTSLPDMLPSTLTCLSVARNRLNEVSYMYRLSALTYVDLSHNQLVTLPNAMYELKYLRTFACARNALITAALLPLPSFKSRRAKANSMDDDNDDDGDGDKPGMRAQDWVQQVDPATKQPIYYNNITRAVTRIRPAALGPTPSTTACVPKLVLPNSANSPDCSAPQAKQPTHTAKHFPGGWEVKKDVPTQFLNHTNGEIYDWVPKELDRYEGFVHMEHLNLSSNEIQELPSSMGDMLQLQVLDVEHNQLSTLPDTICQLKNLTVLRVGSNFLTTLPTQFCRMPKIKELDMKLNRMVALPSDFGQLTSLTHLDVSGNSLVAVPPSVLQLTHLTTFNLVGNNHLKVPSAASQKNGIPAIFWEIKNQIHIDAKGMPPQPLQVTTGIAAECVSTDLHVHKELLQRIESAMTTQVLDFHWRNLTDLPFQLFDVTNLTELRLTGHALGRVPVEIARLTSLRILTLRKNELTEFHAECIASSCPWEMLDCENNQLSQLPHTIAHCTNLRVLRMGCNILEKLPDQMDTLLALEECLVPHNHLAALPDTLAHLTALRVLDVSNNRIETLASFDFACPTNLVDFRANLNLLSELPPSIGRSNLLALSLSGNRFNVYPPPATEFKHIERIWMQANKIAELPVEFGNLRTLQLAQFDGNPLRSPPPDILAQGVEAIHAYLQKRIDRVVELKRLLAAAQYGFHDDHFTPQAKDLLHSGILFLLPSDLADFEKKTDTYINGPFYEHPTVRGVDLVQALVELQFQRAQTARKAVLEDVLKLCQLIQAKRWLDKVEFRYDLTRPWGFEAEDSLVYMIDPCALYNDWDDIPGILGVIKKRVERGFKDEAFNHTREVVEDALNHYKGVYGPVGLATDKVPFRCGCEELLRKNKRHEPCYRFGWVLLQIFISPEEAARRQREQEHLAQALCQVRSEIHTFCTTSRDGKARLLKEAKTLKGERKQRVKVIQKQLPHLKRQIELRRADLHVAIEKHALDKAVAGEGWMDQDEKQAMFVQEDINDDITRLGTQIHDMQALLMKIKGELRQDYNHYATEVIDKLLVEAGAQVRDRIINNHRIKAIRKQYRRPWDGPNGRDFIQFKQQHIGLPPVESPRDNSSISDVSGDLDDFANDWEEDSDGALPSLKSSSPSEDENEPNEKAKHVEGDKNSNGVADPDDSDDSDI</sequence>
<dbReference type="InterPro" id="IPR001611">
    <property type="entry name" value="Leu-rich_rpt"/>
</dbReference>
<feature type="compositionally biased region" description="Acidic residues" evidence="3">
    <location>
        <begin position="323"/>
        <end position="332"/>
    </location>
</feature>
<keyword evidence="1" id="KW-0433">Leucine-rich repeat</keyword>
<gene>
    <name evidence="5" type="ORF">H310_04036</name>
</gene>
<accession>A0A024UH77</accession>
<feature type="region of interest" description="Disordered" evidence="3">
    <location>
        <begin position="1322"/>
        <end position="1398"/>
    </location>
</feature>
<dbReference type="PANTHER" id="PTHR48051:SF1">
    <property type="entry name" value="RAS SUPPRESSOR PROTEIN 1"/>
    <property type="match status" value="1"/>
</dbReference>
<dbReference type="RefSeq" id="XP_008866381.1">
    <property type="nucleotide sequence ID" value="XM_008868159.1"/>
</dbReference>
<dbReference type="PROSITE" id="PS51450">
    <property type="entry name" value="LRR"/>
    <property type="match status" value="3"/>
</dbReference>
<dbReference type="SUPFAM" id="SSF52058">
    <property type="entry name" value="L domain-like"/>
    <property type="match status" value="3"/>
</dbReference>
<feature type="compositionally biased region" description="Basic and acidic residues" evidence="3">
    <location>
        <begin position="1371"/>
        <end position="1382"/>
    </location>
</feature>
<dbReference type="GO" id="GO:0005737">
    <property type="term" value="C:cytoplasm"/>
    <property type="evidence" value="ECO:0007669"/>
    <property type="project" value="TreeGrafter"/>
</dbReference>
<dbReference type="Gene3D" id="3.80.10.10">
    <property type="entry name" value="Ribonuclease Inhibitor"/>
    <property type="match status" value="3"/>
</dbReference>
<organism evidence="5">
    <name type="scientific">Aphanomyces invadans</name>
    <dbReference type="NCBI Taxonomy" id="157072"/>
    <lineage>
        <taxon>Eukaryota</taxon>
        <taxon>Sar</taxon>
        <taxon>Stramenopiles</taxon>
        <taxon>Oomycota</taxon>
        <taxon>Saprolegniomycetes</taxon>
        <taxon>Saprolegniales</taxon>
        <taxon>Verrucalvaceae</taxon>
        <taxon>Aphanomyces</taxon>
    </lineage>
</organism>
<dbReference type="InterPro" id="IPR003591">
    <property type="entry name" value="Leu-rich_rpt_typical-subtyp"/>
</dbReference>
<dbReference type="SMART" id="SM00369">
    <property type="entry name" value="LRR_TYP"/>
    <property type="match status" value="9"/>
</dbReference>
<reference evidence="5" key="1">
    <citation type="submission" date="2013-12" db="EMBL/GenBank/DDBJ databases">
        <title>The Genome Sequence of Aphanomyces invadans NJM9701.</title>
        <authorList>
            <consortium name="The Broad Institute Genomics Platform"/>
            <person name="Russ C."/>
            <person name="Tyler B."/>
            <person name="van West P."/>
            <person name="Dieguez-Uribeondo J."/>
            <person name="Young S.K."/>
            <person name="Zeng Q."/>
            <person name="Gargeya S."/>
            <person name="Fitzgerald M."/>
            <person name="Abouelleil A."/>
            <person name="Alvarado L."/>
            <person name="Chapman S.B."/>
            <person name="Gainer-Dewar J."/>
            <person name="Goldberg J."/>
            <person name="Griggs A."/>
            <person name="Gujja S."/>
            <person name="Hansen M."/>
            <person name="Howarth C."/>
            <person name="Imamovic A."/>
            <person name="Ireland A."/>
            <person name="Larimer J."/>
            <person name="McCowan C."/>
            <person name="Murphy C."/>
            <person name="Pearson M."/>
            <person name="Poon T.W."/>
            <person name="Priest M."/>
            <person name="Roberts A."/>
            <person name="Saif S."/>
            <person name="Shea T."/>
            <person name="Sykes S."/>
            <person name="Wortman J."/>
            <person name="Nusbaum C."/>
            <person name="Birren B."/>
        </authorList>
    </citation>
    <scope>NUCLEOTIDE SEQUENCE [LARGE SCALE GENOMIC DNA]</scope>
    <source>
        <strain evidence="5">NJM9701</strain>
    </source>
</reference>
<proteinExistence type="predicted"/>
<name>A0A024UH77_9STRA</name>
<dbReference type="Pfam" id="PF23598">
    <property type="entry name" value="LRR_14"/>
    <property type="match status" value="1"/>
</dbReference>
<feature type="compositionally biased region" description="Acidic residues" evidence="3">
    <location>
        <begin position="1389"/>
        <end position="1398"/>
    </location>
</feature>
<evidence type="ECO:0000256" key="1">
    <source>
        <dbReference type="ARBA" id="ARBA00022614"/>
    </source>
</evidence>
<evidence type="ECO:0000313" key="5">
    <source>
        <dbReference type="EMBL" id="ETW04943.1"/>
    </source>
</evidence>
<dbReference type="PANTHER" id="PTHR48051">
    <property type="match status" value="1"/>
</dbReference>
<dbReference type="VEuPathDB" id="FungiDB:H310_04036"/>
<dbReference type="GeneID" id="20081086"/>
<dbReference type="eggNOG" id="KOG0619">
    <property type="taxonomic scope" value="Eukaryota"/>
</dbReference>
<dbReference type="OrthoDB" id="676979at2759"/>